<feature type="domain" description="Guanylate cyclase" evidence="7">
    <location>
        <begin position="290"/>
        <end position="422"/>
    </location>
</feature>
<evidence type="ECO:0000313" key="8">
    <source>
        <dbReference type="EMBL" id="PKK90206.1"/>
    </source>
</evidence>
<evidence type="ECO:0000256" key="3">
    <source>
        <dbReference type="ARBA" id="ARBA00022475"/>
    </source>
</evidence>
<evidence type="ECO:0000256" key="2">
    <source>
        <dbReference type="ARBA" id="ARBA00005381"/>
    </source>
</evidence>
<dbReference type="InterPro" id="IPR029787">
    <property type="entry name" value="Nucleotide_cyclase"/>
</dbReference>
<dbReference type="GO" id="GO:0030313">
    <property type="term" value="C:cell envelope"/>
    <property type="evidence" value="ECO:0007669"/>
    <property type="project" value="UniProtKB-SubCell"/>
</dbReference>
<dbReference type="SUPFAM" id="SSF55781">
    <property type="entry name" value="GAF domain-like"/>
    <property type="match status" value="1"/>
</dbReference>
<comment type="caution">
    <text evidence="8">The sequence shown here is derived from an EMBL/GenBank/DDBJ whole genome shotgun (WGS) entry which is preliminary data.</text>
</comment>
<dbReference type="Gene3D" id="3.30.70.1230">
    <property type="entry name" value="Nucleotide cyclase"/>
    <property type="match status" value="1"/>
</dbReference>
<dbReference type="CDD" id="cd07302">
    <property type="entry name" value="CHD"/>
    <property type="match status" value="1"/>
</dbReference>
<keyword evidence="4" id="KW-0812">Transmembrane</keyword>
<evidence type="ECO:0000256" key="1">
    <source>
        <dbReference type="ARBA" id="ARBA00004196"/>
    </source>
</evidence>
<comment type="subcellular location">
    <subcellularLocation>
        <location evidence="1">Cell envelope</location>
    </subcellularLocation>
</comment>
<dbReference type="FunFam" id="3.30.70.1230:FF:000016">
    <property type="entry name" value="Adenylate/guanylate cyclase domain-containing protein"/>
    <property type="match status" value="1"/>
</dbReference>
<dbReference type="GO" id="GO:0004016">
    <property type="term" value="F:adenylate cyclase activity"/>
    <property type="evidence" value="ECO:0007669"/>
    <property type="project" value="UniProtKB-ARBA"/>
</dbReference>
<evidence type="ECO:0000313" key="9">
    <source>
        <dbReference type="Proteomes" id="UP000233256"/>
    </source>
</evidence>
<evidence type="ECO:0000256" key="4">
    <source>
        <dbReference type="ARBA" id="ARBA00022692"/>
    </source>
</evidence>
<comment type="similarity">
    <text evidence="2">Belongs to the adenylyl cyclase class-3 family.</text>
</comment>
<dbReference type="SMART" id="SM00044">
    <property type="entry name" value="CYCc"/>
    <property type="match status" value="1"/>
</dbReference>
<dbReference type="SUPFAM" id="SSF55073">
    <property type="entry name" value="Nucleotide cyclase"/>
    <property type="match status" value="1"/>
</dbReference>
<accession>A0A2N1PPD6</accession>
<dbReference type="PANTHER" id="PTHR43081">
    <property type="entry name" value="ADENYLATE CYCLASE, TERMINAL-DIFFERENTIATION SPECIFIC-RELATED"/>
    <property type="match status" value="1"/>
</dbReference>
<dbReference type="Proteomes" id="UP000233256">
    <property type="component" value="Unassembled WGS sequence"/>
</dbReference>
<dbReference type="GO" id="GO:0006171">
    <property type="term" value="P:cAMP biosynthetic process"/>
    <property type="evidence" value="ECO:0007669"/>
    <property type="project" value="TreeGrafter"/>
</dbReference>
<proteinExistence type="inferred from homology"/>
<dbReference type="EMBL" id="PGXC01000007">
    <property type="protein sequence ID" value="PKK90206.1"/>
    <property type="molecule type" value="Genomic_DNA"/>
</dbReference>
<dbReference type="Pfam" id="PF00211">
    <property type="entry name" value="Guanylate_cyc"/>
    <property type="match status" value="1"/>
</dbReference>
<evidence type="ECO:0000256" key="5">
    <source>
        <dbReference type="ARBA" id="ARBA00022989"/>
    </source>
</evidence>
<dbReference type="Gene3D" id="3.30.450.40">
    <property type="match status" value="1"/>
</dbReference>
<gene>
    <name evidence="8" type="ORF">CVV64_10790</name>
</gene>
<dbReference type="InterPro" id="IPR001054">
    <property type="entry name" value="A/G_cyclase"/>
</dbReference>
<evidence type="ECO:0000256" key="6">
    <source>
        <dbReference type="ARBA" id="ARBA00023136"/>
    </source>
</evidence>
<keyword evidence="6" id="KW-0472">Membrane</keyword>
<dbReference type="PROSITE" id="PS50125">
    <property type="entry name" value="GUANYLATE_CYCLASE_2"/>
    <property type="match status" value="1"/>
</dbReference>
<protein>
    <recommendedName>
        <fullName evidence="7">Guanylate cyclase domain-containing protein</fullName>
    </recommendedName>
</protein>
<dbReference type="InterPro" id="IPR050697">
    <property type="entry name" value="Adenylyl/Guanylyl_Cyclase_3/4"/>
</dbReference>
<sequence>MDFFIAIILIVFFAVLAVFSHFRFVKLRHEVADFMELPPVELKKGEVGRVGEEFSRIIETDMASREAELVAGVREKLASITALFIRLRDLAGCLDKNEIFRSIISMVKSAVPVKDVHLFLGMPNGKELFLAHTTARDGVPSAIPLDQESLAAFCFSNSQLITRETAEAEPSLKGLIGRSSLKADLFLPMNTGEISLGIVAVDTGGQKLSREESAFSAALGSVAGLVVKNADLFALTRDELASEKRVSADEMEKRRELKNLFQRFTTPAVVDEILRNPEKVCLGGEKRTMTVLFSDLRGFTTYSEKYDPEQVVAVLNEYLTAMTEIVFRFGGTLDKFVGDEIMALWGAPVEDEAHAENAVRAAVAMVFRLLELQTDWRRRGIEILDMGVGINSGEMLAGNIGSDIRMDYTVIGDAVNLGARLEALTREHSCYLIISEHTYKMVENLVDVKDLGELTVKGKKSATRAYSVLRLKGGELLGQPTG</sequence>
<keyword evidence="5" id="KW-1133">Transmembrane helix</keyword>
<organism evidence="8 9">
    <name type="scientific">Candidatus Wallbacteria bacterium HGW-Wallbacteria-1</name>
    <dbReference type="NCBI Taxonomy" id="2013854"/>
    <lineage>
        <taxon>Bacteria</taxon>
        <taxon>Candidatus Walliibacteriota</taxon>
    </lineage>
</organism>
<keyword evidence="3" id="KW-1003">Cell membrane</keyword>
<dbReference type="GO" id="GO:0035556">
    <property type="term" value="P:intracellular signal transduction"/>
    <property type="evidence" value="ECO:0007669"/>
    <property type="project" value="InterPro"/>
</dbReference>
<name>A0A2N1PPD6_9BACT</name>
<dbReference type="PANTHER" id="PTHR43081:SF1">
    <property type="entry name" value="ADENYLATE CYCLASE, TERMINAL-DIFFERENTIATION SPECIFIC"/>
    <property type="match status" value="1"/>
</dbReference>
<reference evidence="8 9" key="1">
    <citation type="journal article" date="2017" name="ISME J.">
        <title>Potential for microbial H2 and metal transformations associated with novel bacteria and archaea in deep terrestrial subsurface sediments.</title>
        <authorList>
            <person name="Hernsdorf A.W."/>
            <person name="Amano Y."/>
            <person name="Miyakawa K."/>
            <person name="Ise K."/>
            <person name="Suzuki Y."/>
            <person name="Anantharaman K."/>
            <person name="Probst A."/>
            <person name="Burstein D."/>
            <person name="Thomas B.C."/>
            <person name="Banfield J.F."/>
        </authorList>
    </citation>
    <scope>NUCLEOTIDE SEQUENCE [LARGE SCALE GENOMIC DNA]</scope>
    <source>
        <strain evidence="8">HGW-Wallbacteria-1</strain>
    </source>
</reference>
<dbReference type="AlphaFoldDB" id="A0A2N1PPD6"/>
<dbReference type="InterPro" id="IPR029016">
    <property type="entry name" value="GAF-like_dom_sf"/>
</dbReference>
<evidence type="ECO:0000259" key="7">
    <source>
        <dbReference type="PROSITE" id="PS50125"/>
    </source>
</evidence>